<dbReference type="InterPro" id="IPR000742">
    <property type="entry name" value="EGF"/>
</dbReference>
<sequence length="157" mass="18027">MYCDGYDRLENNTCITCQVGYYGPFCTQINCGENGTPTKNQQCKCKAPFSGQFCDHSLPNDVYLHFNQKVYQIGPIGAVFILPMLAIWFICQKASAMKVIKRVKEDYKSMYLQDSEESDKLEELMNASIASSIERKMSRIISLEYIDELDKYSLNHI</sequence>
<accession>A0A914C3C1</accession>
<evidence type="ECO:0000256" key="1">
    <source>
        <dbReference type="SAM" id="Phobius"/>
    </source>
</evidence>
<dbReference type="AlphaFoldDB" id="A0A914C3C1"/>
<dbReference type="WBParaSite" id="ACRNAN_Path_1590.g6175.t1">
    <property type="protein sequence ID" value="ACRNAN_Path_1590.g6175.t1"/>
    <property type="gene ID" value="ACRNAN_Path_1590.g6175"/>
</dbReference>
<dbReference type="PROSITE" id="PS00022">
    <property type="entry name" value="EGF_1"/>
    <property type="match status" value="1"/>
</dbReference>
<keyword evidence="1" id="KW-1133">Transmembrane helix</keyword>
<evidence type="ECO:0000259" key="3">
    <source>
        <dbReference type="PROSITE" id="PS01186"/>
    </source>
</evidence>
<evidence type="ECO:0000313" key="5">
    <source>
        <dbReference type="WBParaSite" id="ACRNAN_Path_1590.g6175.t1"/>
    </source>
</evidence>
<feature type="transmembrane region" description="Helical" evidence="1">
    <location>
        <begin position="70"/>
        <end position="91"/>
    </location>
</feature>
<keyword evidence="1" id="KW-0812">Transmembrane</keyword>
<proteinExistence type="predicted"/>
<feature type="domain" description="EGF-like" evidence="2 3">
    <location>
        <begin position="43"/>
        <end position="54"/>
    </location>
</feature>
<dbReference type="Proteomes" id="UP000887540">
    <property type="component" value="Unplaced"/>
</dbReference>
<keyword evidence="1" id="KW-0472">Membrane</keyword>
<dbReference type="PROSITE" id="PS01186">
    <property type="entry name" value="EGF_2"/>
    <property type="match status" value="1"/>
</dbReference>
<reference evidence="5" key="1">
    <citation type="submission" date="2022-11" db="UniProtKB">
        <authorList>
            <consortium name="WormBaseParasite"/>
        </authorList>
    </citation>
    <scope>IDENTIFICATION</scope>
</reference>
<evidence type="ECO:0000259" key="2">
    <source>
        <dbReference type="PROSITE" id="PS00022"/>
    </source>
</evidence>
<protein>
    <submittedName>
        <fullName evidence="5">EGF-like domain-containing protein</fullName>
    </submittedName>
</protein>
<organism evidence="4 5">
    <name type="scientific">Acrobeloides nanus</name>
    <dbReference type="NCBI Taxonomy" id="290746"/>
    <lineage>
        <taxon>Eukaryota</taxon>
        <taxon>Metazoa</taxon>
        <taxon>Ecdysozoa</taxon>
        <taxon>Nematoda</taxon>
        <taxon>Chromadorea</taxon>
        <taxon>Rhabditida</taxon>
        <taxon>Tylenchina</taxon>
        <taxon>Cephalobomorpha</taxon>
        <taxon>Cephaloboidea</taxon>
        <taxon>Cephalobidae</taxon>
        <taxon>Acrobeloides</taxon>
    </lineage>
</organism>
<keyword evidence="4" id="KW-1185">Reference proteome</keyword>
<evidence type="ECO:0000313" key="4">
    <source>
        <dbReference type="Proteomes" id="UP000887540"/>
    </source>
</evidence>
<name>A0A914C3C1_9BILA</name>